<evidence type="ECO:0000259" key="9">
    <source>
        <dbReference type="PROSITE" id="PS51671"/>
    </source>
</evidence>
<dbReference type="EMBL" id="JACHOQ010000003">
    <property type="protein sequence ID" value="MBB5740123.1"/>
    <property type="molecule type" value="Genomic_DNA"/>
</dbReference>
<evidence type="ECO:0000256" key="2">
    <source>
        <dbReference type="ARBA" id="ARBA00022695"/>
    </source>
</evidence>
<dbReference type="SUPFAM" id="SSF81301">
    <property type="entry name" value="Nucleotidyltransferase"/>
    <property type="match status" value="1"/>
</dbReference>
<dbReference type="SUPFAM" id="SSF55021">
    <property type="entry name" value="ACT-like"/>
    <property type="match status" value="2"/>
</dbReference>
<dbReference type="PIRSF" id="PIRSF006288">
    <property type="entry name" value="PII_uridyltransf"/>
    <property type="match status" value="1"/>
</dbReference>
<keyword evidence="2 7" id="KW-0548">Nucleotidyltransferase</keyword>
<evidence type="ECO:0000259" key="10">
    <source>
        <dbReference type="PROSITE" id="PS51831"/>
    </source>
</evidence>
<comment type="activity regulation">
    <text evidence="7">Uridylyltransferase (UTase) activity is inhibited by glutamine, while glutamine activates uridylyl-removing (UR) activity.</text>
</comment>
<feature type="domain" description="ACT" evidence="9">
    <location>
        <begin position="790"/>
        <end position="869"/>
    </location>
</feature>
<evidence type="ECO:0000256" key="1">
    <source>
        <dbReference type="ARBA" id="ARBA00022679"/>
    </source>
</evidence>
<feature type="domain" description="HD" evidence="10">
    <location>
        <begin position="477"/>
        <end position="599"/>
    </location>
</feature>
<organism evidence="11 12">
    <name type="scientific">Brevundimonas aurantiaca</name>
    <dbReference type="NCBI Taxonomy" id="74316"/>
    <lineage>
        <taxon>Bacteria</taxon>
        <taxon>Pseudomonadati</taxon>
        <taxon>Pseudomonadota</taxon>
        <taxon>Alphaproteobacteria</taxon>
        <taxon>Caulobacterales</taxon>
        <taxon>Caulobacteraceae</taxon>
        <taxon>Brevundimonas</taxon>
    </lineage>
</organism>
<comment type="caution">
    <text evidence="7">Lacks conserved residue(s) required for the propagation of feature annotation.</text>
</comment>
<gene>
    <name evidence="7" type="primary">glnD</name>
    <name evidence="11" type="ORF">GGQ93_001837</name>
</gene>
<feature type="region of interest" description="Uridylyltransferase" evidence="7">
    <location>
        <begin position="1"/>
        <end position="359"/>
    </location>
</feature>
<dbReference type="AlphaFoldDB" id="A0A7W9C6R4"/>
<dbReference type="GO" id="GO:0008081">
    <property type="term" value="F:phosphoric diester hydrolase activity"/>
    <property type="evidence" value="ECO:0007669"/>
    <property type="project" value="UniProtKB-UniRule"/>
</dbReference>
<dbReference type="InterPro" id="IPR045865">
    <property type="entry name" value="ACT-like_dom_sf"/>
</dbReference>
<dbReference type="PROSITE" id="PS51671">
    <property type="entry name" value="ACT"/>
    <property type="match status" value="2"/>
</dbReference>
<comment type="catalytic activity">
    <reaction evidence="7">
        <text>[protein-PII]-uridylyl-L-tyrosine + H2O = [protein-PII]-L-tyrosine + UMP + H(+)</text>
        <dbReference type="Rhea" id="RHEA:48600"/>
        <dbReference type="Rhea" id="RHEA-COMP:12147"/>
        <dbReference type="Rhea" id="RHEA-COMP:12148"/>
        <dbReference type="ChEBI" id="CHEBI:15377"/>
        <dbReference type="ChEBI" id="CHEBI:15378"/>
        <dbReference type="ChEBI" id="CHEBI:46858"/>
        <dbReference type="ChEBI" id="CHEBI:57865"/>
        <dbReference type="ChEBI" id="CHEBI:90602"/>
    </reaction>
</comment>
<reference evidence="11 12" key="1">
    <citation type="submission" date="2020-08" db="EMBL/GenBank/DDBJ databases">
        <title>Genomic Encyclopedia of Type Strains, Phase IV (KMG-IV): sequencing the most valuable type-strain genomes for metagenomic binning, comparative biology and taxonomic classification.</title>
        <authorList>
            <person name="Goeker M."/>
        </authorList>
    </citation>
    <scope>NUCLEOTIDE SEQUENCE [LARGE SCALE GENOMIC DNA]</scope>
    <source>
        <strain evidence="11 12">DSM 4731</strain>
    </source>
</reference>
<comment type="caution">
    <text evidence="11">The sequence shown here is derived from an EMBL/GenBank/DDBJ whole genome shotgun (WGS) entry which is preliminary data.</text>
</comment>
<name>A0A7W9C6R4_9CAUL</name>
<comment type="similarity">
    <text evidence="7">Belongs to the GlnD family.</text>
</comment>
<feature type="region of interest" description="Disordered" evidence="8">
    <location>
        <begin position="862"/>
        <end position="900"/>
    </location>
</feature>
<dbReference type="EC" id="2.7.7.59" evidence="7"/>
<dbReference type="SUPFAM" id="SSF81891">
    <property type="entry name" value="Poly A polymerase C-terminal region-like"/>
    <property type="match status" value="1"/>
</dbReference>
<dbReference type="InterPro" id="IPR043519">
    <property type="entry name" value="NT_sf"/>
</dbReference>
<dbReference type="CDD" id="cd04900">
    <property type="entry name" value="ACT_UUR-like_1"/>
    <property type="match status" value="1"/>
</dbReference>
<dbReference type="PROSITE" id="PS51831">
    <property type="entry name" value="HD"/>
    <property type="match status" value="1"/>
</dbReference>
<dbReference type="GO" id="GO:0008773">
    <property type="term" value="F:[protein-PII] uridylyltransferase activity"/>
    <property type="evidence" value="ECO:0007669"/>
    <property type="project" value="UniProtKB-UniRule"/>
</dbReference>
<dbReference type="CDD" id="cd00077">
    <property type="entry name" value="HDc"/>
    <property type="match status" value="1"/>
</dbReference>
<keyword evidence="1 7" id="KW-0808">Transferase</keyword>
<dbReference type="InterPro" id="IPR003607">
    <property type="entry name" value="HD/PDEase_dom"/>
</dbReference>
<dbReference type="Gene3D" id="3.30.460.10">
    <property type="entry name" value="Beta Polymerase, domain 2"/>
    <property type="match status" value="1"/>
</dbReference>
<dbReference type="GO" id="GO:0006808">
    <property type="term" value="P:regulation of nitrogen utilization"/>
    <property type="evidence" value="ECO:0007669"/>
    <property type="project" value="UniProtKB-UniRule"/>
</dbReference>
<dbReference type="Pfam" id="PF01966">
    <property type="entry name" value="HD"/>
    <property type="match status" value="1"/>
</dbReference>
<evidence type="ECO:0000256" key="4">
    <source>
        <dbReference type="ARBA" id="ARBA00022801"/>
    </source>
</evidence>
<evidence type="ECO:0000256" key="5">
    <source>
        <dbReference type="ARBA" id="ARBA00022842"/>
    </source>
</evidence>
<evidence type="ECO:0000256" key="3">
    <source>
        <dbReference type="ARBA" id="ARBA00022737"/>
    </source>
</evidence>
<comment type="function">
    <text evidence="7">Modifies, by uridylylation and deuridylylation, the PII regulatory proteins (GlnB and homologs), in response to the nitrogen status of the cell that GlnD senses through the glutamine level. Under low glutamine levels, catalyzes the conversion of the PII proteins and UTP to PII-UMP and PPi, while under higher glutamine levels, GlnD hydrolyzes PII-UMP to PII and UMP (deuridylylation). Thus, controls uridylylation state and activity of the PII proteins, and plays an important role in the regulation of nitrogen metabolism.</text>
</comment>
<keyword evidence="4 7" id="KW-0378">Hydrolase</keyword>
<dbReference type="PANTHER" id="PTHR47320:SF1">
    <property type="entry name" value="BIFUNCTIONAL URIDYLYLTRANSFERASE_URIDYLYL-REMOVING ENZYME"/>
    <property type="match status" value="1"/>
</dbReference>
<dbReference type="PANTHER" id="PTHR47320">
    <property type="entry name" value="BIFUNCTIONAL URIDYLYLTRANSFERASE/URIDYLYL-REMOVING ENZYME"/>
    <property type="match status" value="1"/>
</dbReference>
<dbReference type="Pfam" id="PF01842">
    <property type="entry name" value="ACT"/>
    <property type="match status" value="2"/>
</dbReference>
<dbReference type="RefSeq" id="WP_183216544.1">
    <property type="nucleotide sequence ID" value="NZ_CAJFZW010000007.1"/>
</dbReference>
<evidence type="ECO:0000256" key="7">
    <source>
        <dbReference type="HAMAP-Rule" id="MF_00277"/>
    </source>
</evidence>
<dbReference type="Gene3D" id="1.10.3090.10">
    <property type="entry name" value="cca-adding enzyme, domain 2"/>
    <property type="match status" value="1"/>
</dbReference>
<protein>
    <recommendedName>
        <fullName evidence="7">Bifunctional uridylyltransferase/uridylyl-removing enzyme</fullName>
        <shortName evidence="7">UTase/UR</shortName>
    </recommendedName>
    <alternativeName>
        <fullName evidence="7">Bifunctional [protein-PII] modification enzyme</fullName>
    </alternativeName>
    <alternativeName>
        <fullName evidence="7">Bifunctional nitrogen sensor protein</fullName>
    </alternativeName>
    <domain>
        <recommendedName>
            <fullName evidence="7">[Protein-PII] uridylyltransferase</fullName>
            <shortName evidence="7">PII uridylyltransferase</shortName>
            <shortName evidence="7">UTase</shortName>
            <ecNumber evidence="7">2.7.7.59</ecNumber>
        </recommendedName>
    </domain>
    <domain>
        <recommendedName>
            <fullName evidence="7">[Protein-PII]-UMP uridylyl-removing enzyme</fullName>
            <shortName evidence="7">UR</shortName>
            <ecNumber evidence="7">3.1.4.-</ecNumber>
        </recommendedName>
    </domain>
</protein>
<feature type="domain" description="ACT" evidence="9">
    <location>
        <begin position="679"/>
        <end position="762"/>
    </location>
</feature>
<comment type="catalytic activity">
    <reaction evidence="7">
        <text>[protein-PII]-L-tyrosine + UTP = [protein-PII]-uridylyl-L-tyrosine + diphosphate</text>
        <dbReference type="Rhea" id="RHEA:13673"/>
        <dbReference type="Rhea" id="RHEA-COMP:12147"/>
        <dbReference type="Rhea" id="RHEA-COMP:12148"/>
        <dbReference type="ChEBI" id="CHEBI:33019"/>
        <dbReference type="ChEBI" id="CHEBI:46398"/>
        <dbReference type="ChEBI" id="CHEBI:46858"/>
        <dbReference type="ChEBI" id="CHEBI:90602"/>
        <dbReference type="EC" id="2.7.7.59"/>
    </reaction>
</comment>
<dbReference type="InterPro" id="IPR010043">
    <property type="entry name" value="UTase/UR"/>
</dbReference>
<dbReference type="InterPro" id="IPR002912">
    <property type="entry name" value="ACT_dom"/>
</dbReference>
<dbReference type="InterPro" id="IPR013546">
    <property type="entry name" value="PII_UdlTrfase/GS_AdlTrfase"/>
</dbReference>
<comment type="cofactor">
    <cofactor evidence="7">
        <name>Mg(2+)</name>
        <dbReference type="ChEBI" id="CHEBI:18420"/>
    </cofactor>
</comment>
<dbReference type="EC" id="3.1.4.-" evidence="7"/>
<keyword evidence="12" id="KW-1185">Reference proteome</keyword>
<dbReference type="InterPro" id="IPR006674">
    <property type="entry name" value="HD_domain"/>
</dbReference>
<feature type="compositionally biased region" description="Basic and acidic residues" evidence="8">
    <location>
        <begin position="877"/>
        <end position="886"/>
    </location>
</feature>
<evidence type="ECO:0000256" key="8">
    <source>
        <dbReference type="SAM" id="MobiDB-lite"/>
    </source>
</evidence>
<evidence type="ECO:0000313" key="11">
    <source>
        <dbReference type="EMBL" id="MBB5740123.1"/>
    </source>
</evidence>
<dbReference type="Proteomes" id="UP000527324">
    <property type="component" value="Unassembled WGS sequence"/>
</dbReference>
<keyword evidence="3" id="KW-0677">Repeat</keyword>
<dbReference type="Pfam" id="PF08335">
    <property type="entry name" value="GlnD_UR_UTase"/>
    <property type="match status" value="1"/>
</dbReference>
<sequence>MTLVPPSLDDRLDEAARAKDPRAAVSVVLREAYDVARARAERKLDGGMKGREVARLYARAADDMLSALWRVATEVLFPVSPVESERLSLVAVGGYGRGVLAPYSDLDLLFLRPAKATPRGGTVIEFVLYVLWDLGIKVGPSVRSVEECLSLSRTDMTVRTTLLEARHLAGDARLSELMIGRFRDMVAKADPRPFIAAKLEERAARHQKAGVTRYKVEPNVKDGKGGLRDLNTLYWIARSLAPDSRLGAAVMDELFTPRERRTSDDAFDFLWRVRIHLHLVAGRAEEKLTFDMQPEVARRMGWQGRGDEPAVERFMRRYFLYARDVGALTRAMSAKLEARHQKTAQGLSRLIAFRPSRRKLDIEGFWIDQGRLSVEDASVFERDPVKLLTLFVCADRHDLDLHPDAFSAVTRSLSLVTPRLRRDPVASRAFLDVLAHGQRPYRTLTIMNETGLLGRFLPEWGRIVGQTQFNMYHAYTVDEHTLQAIGVINDIARGKLKADHPMASEIVHLISDMEALMLGMLLHDVGKGGERGQLEDGAIAARRACERLGVDPRRIELVVWLVRSHLALSDYAQKRDLSDPGTIRAFAELVGDPERLRMLLVLTVADIRAVGPGVWNGWKGQLMRTLYDQVAALFRGEDVARADPLAAHPALVERARQTGAAARAAPLTPVEGLPVQATEISIAALDRPGLFADLAQTMAALGADVTDARVATTDEGVVLDVFRVQDGAGLPYGQAEPRRLNALIEALEKAARGEGRIGKAPAPAGNARKAAFEVRPVVMVDHHASETATVVEVSGADRPGLLAALSRVFSDEGLNIRSAHVASYGERAVDSFYVVDRKGRKITSEQRVAELRAALEAVLDSRAPAPEGRKVASARASARDVSELGRRTRAKSVSPPTEAR</sequence>
<proteinExistence type="inferred from homology"/>
<dbReference type="SMART" id="SM00471">
    <property type="entry name" value="HDc"/>
    <property type="match status" value="1"/>
</dbReference>
<dbReference type="CDD" id="cd04899">
    <property type="entry name" value="ACT_ACR-UUR-like_2"/>
    <property type="match status" value="1"/>
</dbReference>
<dbReference type="HAMAP" id="MF_00277">
    <property type="entry name" value="PII_uridylyl_transf"/>
    <property type="match status" value="1"/>
</dbReference>
<dbReference type="Gene3D" id="3.30.70.260">
    <property type="match status" value="1"/>
</dbReference>
<dbReference type="NCBIfam" id="TIGR01693">
    <property type="entry name" value="UTase_glnD"/>
    <property type="match status" value="1"/>
</dbReference>
<evidence type="ECO:0000256" key="6">
    <source>
        <dbReference type="ARBA" id="ARBA00023268"/>
    </source>
</evidence>
<evidence type="ECO:0000313" key="12">
    <source>
        <dbReference type="Proteomes" id="UP000527324"/>
    </source>
</evidence>
<dbReference type="SUPFAM" id="SSF81593">
    <property type="entry name" value="Nucleotidyltransferase substrate binding subunit/domain"/>
    <property type="match status" value="1"/>
</dbReference>
<keyword evidence="6 7" id="KW-0511">Multifunctional enzyme</keyword>
<keyword evidence="5 7" id="KW-0460">Magnesium</keyword>
<comment type="domain">
    <text evidence="7">Has four distinct domains: an N-terminal nucleotidyltransferase (NT) domain responsible for UTase activity, a central HD domain that encodes UR activity, and two C-terminal ACT domains that seem to have a role in glutamine sensing.</text>
</comment>
<accession>A0A7W9C6R4</accession>
<dbReference type="CDD" id="cd05401">
    <property type="entry name" value="NT_GlnE_GlnD_like"/>
    <property type="match status" value="1"/>
</dbReference>